<reference evidence="4" key="1">
    <citation type="submission" date="2020-10" db="EMBL/GenBank/DDBJ databases">
        <title>Sequencing the genomes of 1000 actinobacteria strains.</title>
        <authorList>
            <person name="Klenk H.-P."/>
        </authorList>
    </citation>
    <scope>NUCLEOTIDE SEQUENCE</scope>
    <source>
        <strain evidence="4">DSM 45354</strain>
    </source>
</reference>
<name>A0A927RMW2_9ACTN</name>
<evidence type="ECO:0000256" key="2">
    <source>
        <dbReference type="ARBA" id="ARBA00022840"/>
    </source>
</evidence>
<gene>
    <name evidence="4" type="ORF">HEB94_007394</name>
</gene>
<dbReference type="EMBL" id="JADBEM010000001">
    <property type="protein sequence ID" value="MBE1610546.1"/>
    <property type="molecule type" value="Genomic_DNA"/>
</dbReference>
<accession>A0A927RMW2</accession>
<feature type="transmembrane region" description="Helical" evidence="3">
    <location>
        <begin position="153"/>
        <end position="178"/>
    </location>
</feature>
<proteinExistence type="predicted"/>
<dbReference type="AlphaFoldDB" id="A0A927RMW2"/>
<dbReference type="SUPFAM" id="SSF52540">
    <property type="entry name" value="P-loop containing nucleoside triphosphate hydrolases"/>
    <property type="match status" value="1"/>
</dbReference>
<dbReference type="Gene3D" id="3.40.50.300">
    <property type="entry name" value="P-loop containing nucleotide triphosphate hydrolases"/>
    <property type="match status" value="1"/>
</dbReference>
<keyword evidence="5" id="KW-1185">Reference proteome</keyword>
<evidence type="ECO:0000313" key="5">
    <source>
        <dbReference type="Proteomes" id="UP000638648"/>
    </source>
</evidence>
<dbReference type="PANTHER" id="PTHR43158">
    <property type="entry name" value="SKFA PEPTIDE EXPORT ATP-BINDING PROTEIN SKFE"/>
    <property type="match status" value="1"/>
</dbReference>
<comment type="caution">
    <text evidence="4">The sequence shown here is derived from an EMBL/GenBank/DDBJ whole genome shotgun (WGS) entry which is preliminary data.</text>
</comment>
<keyword evidence="3" id="KW-0472">Membrane</keyword>
<keyword evidence="1" id="KW-0547">Nucleotide-binding</keyword>
<dbReference type="PANTHER" id="PTHR43158:SF5">
    <property type="entry name" value="ABC TRANSPORTER, ATP-BINDING PROTEIN"/>
    <property type="match status" value="1"/>
</dbReference>
<keyword evidence="3" id="KW-0812">Transmembrane</keyword>
<dbReference type="RefSeq" id="WP_202896740.1">
    <property type="nucleotide sequence ID" value="NZ_JADBEM010000001.1"/>
</dbReference>
<evidence type="ECO:0000256" key="1">
    <source>
        <dbReference type="ARBA" id="ARBA00022741"/>
    </source>
</evidence>
<organism evidence="4 5">
    <name type="scientific">Actinopolymorpha pittospori</name>
    <dbReference type="NCBI Taxonomy" id="648752"/>
    <lineage>
        <taxon>Bacteria</taxon>
        <taxon>Bacillati</taxon>
        <taxon>Actinomycetota</taxon>
        <taxon>Actinomycetes</taxon>
        <taxon>Propionibacteriales</taxon>
        <taxon>Actinopolymorphaceae</taxon>
        <taxon>Actinopolymorpha</taxon>
    </lineage>
</organism>
<dbReference type="InterPro" id="IPR027417">
    <property type="entry name" value="P-loop_NTPase"/>
</dbReference>
<keyword evidence="3" id="KW-1133">Transmembrane helix</keyword>
<keyword evidence="2" id="KW-0067">ATP-binding</keyword>
<evidence type="ECO:0000256" key="3">
    <source>
        <dbReference type="SAM" id="Phobius"/>
    </source>
</evidence>
<sequence>MLAAFRKASAGTVLIDGQPVFENAAITSQVCLVRETGDAADRSEKVNEALRIARRLRPDWDENYAATLLDRFSLPLDKRIGDLSRGQRSAFGIVVGLASRVPVTMFDESHLGMDAPSRTAFHDALLEDLMARPRTVVISTHLIEEMSPLFEEVLIALLALGICAGSLLLGGGLTWGLVRSIPLRTKAG</sequence>
<dbReference type="Proteomes" id="UP000638648">
    <property type="component" value="Unassembled WGS sequence"/>
</dbReference>
<protein>
    <submittedName>
        <fullName evidence="4">ABC-type multidrug transport system ATPase subunit</fullName>
    </submittedName>
</protein>
<evidence type="ECO:0000313" key="4">
    <source>
        <dbReference type="EMBL" id="MBE1610546.1"/>
    </source>
</evidence>
<dbReference type="GO" id="GO:0005524">
    <property type="term" value="F:ATP binding"/>
    <property type="evidence" value="ECO:0007669"/>
    <property type="project" value="UniProtKB-KW"/>
</dbReference>